<dbReference type="SUPFAM" id="SSF52402">
    <property type="entry name" value="Adenine nucleotide alpha hydrolases-like"/>
    <property type="match status" value="1"/>
</dbReference>
<dbReference type="PANTHER" id="PTHR46268">
    <property type="entry name" value="STRESS RESPONSE PROTEIN NHAX"/>
    <property type="match status" value="1"/>
</dbReference>
<dbReference type="InterPro" id="IPR014729">
    <property type="entry name" value="Rossmann-like_a/b/a_fold"/>
</dbReference>
<feature type="domain" description="UspA" evidence="2">
    <location>
        <begin position="3"/>
        <end position="158"/>
    </location>
</feature>
<name>A0A6J4M6H3_9CYAN</name>
<dbReference type="InterPro" id="IPR006016">
    <property type="entry name" value="UspA"/>
</dbReference>
<dbReference type="EMBL" id="CADCTZ010000514">
    <property type="protein sequence ID" value="CAA9349547.1"/>
    <property type="molecule type" value="Genomic_DNA"/>
</dbReference>
<accession>A0A6J4M6H3</accession>
<evidence type="ECO:0000256" key="1">
    <source>
        <dbReference type="ARBA" id="ARBA00008791"/>
    </source>
</evidence>
<evidence type="ECO:0000259" key="2">
    <source>
        <dbReference type="Pfam" id="PF00582"/>
    </source>
</evidence>
<proteinExistence type="inferred from homology"/>
<dbReference type="CDD" id="cd00293">
    <property type="entry name" value="USP-like"/>
    <property type="match status" value="1"/>
</dbReference>
<dbReference type="AlphaFoldDB" id="A0A6J4M6H3"/>
<evidence type="ECO:0000313" key="3">
    <source>
        <dbReference type="EMBL" id="CAA9349547.1"/>
    </source>
</evidence>
<sequence>MSFKKIFVALDDSELSHRVFSQALELALIDRAQVMLFNCVTVNSLGQTAVPIPVDLGMNAELMNQAYQAQRLRLETEEKQASGLLKNYCDAAAKQGLQVEFDCKMDGDPGHSICESAQNWGADLIVLGRRGRTGFAEAFLGSVSNYVVHHASCSVFVIQEVKAEK</sequence>
<dbReference type="Pfam" id="PF00582">
    <property type="entry name" value="Usp"/>
    <property type="match status" value="1"/>
</dbReference>
<dbReference type="Gene3D" id="3.40.50.620">
    <property type="entry name" value="HUPs"/>
    <property type="match status" value="1"/>
</dbReference>
<protein>
    <submittedName>
        <fullName evidence="3">Universal stress protein Sll1388</fullName>
    </submittedName>
</protein>
<comment type="similarity">
    <text evidence="1">Belongs to the universal stress protein A family.</text>
</comment>
<gene>
    <name evidence="3" type="ORF">AVDCRST_MAG84-2796</name>
</gene>
<reference evidence="3" key="1">
    <citation type="submission" date="2020-02" db="EMBL/GenBank/DDBJ databases">
        <authorList>
            <person name="Meier V. D."/>
        </authorList>
    </citation>
    <scope>NUCLEOTIDE SEQUENCE</scope>
    <source>
        <strain evidence="3">AVDCRST_MAG84</strain>
    </source>
</reference>
<dbReference type="PRINTS" id="PR01438">
    <property type="entry name" value="UNVRSLSTRESS"/>
</dbReference>
<dbReference type="InterPro" id="IPR006015">
    <property type="entry name" value="Universal_stress_UspA"/>
</dbReference>
<dbReference type="PANTHER" id="PTHR46268:SF8">
    <property type="entry name" value="UNIVERSAL STRESS PROTEIN SLL1388"/>
    <property type="match status" value="1"/>
</dbReference>
<organism evidence="3">
    <name type="scientific">uncultured Microcoleus sp</name>
    <dbReference type="NCBI Taxonomy" id="259945"/>
    <lineage>
        <taxon>Bacteria</taxon>
        <taxon>Bacillati</taxon>
        <taxon>Cyanobacteriota</taxon>
        <taxon>Cyanophyceae</taxon>
        <taxon>Oscillatoriophycideae</taxon>
        <taxon>Oscillatoriales</taxon>
        <taxon>Microcoleaceae</taxon>
        <taxon>Microcoleus</taxon>
        <taxon>environmental samples</taxon>
    </lineage>
</organism>